<dbReference type="InterPro" id="IPR045851">
    <property type="entry name" value="AMP-bd_C_sf"/>
</dbReference>
<reference evidence="5" key="1">
    <citation type="submission" date="2019-04" db="EMBL/GenBank/DDBJ databases">
        <title>Evolution of Biomass-Degrading Anaerobic Consortia Revealed by Metagenomics.</title>
        <authorList>
            <person name="Peng X."/>
        </authorList>
    </citation>
    <scope>NUCLEOTIDE SEQUENCE</scope>
    <source>
        <strain evidence="5">SIG18</strain>
    </source>
</reference>
<organism evidence="5 6">
    <name type="scientific">Methanobrevibacter thaueri</name>
    <dbReference type="NCBI Taxonomy" id="190975"/>
    <lineage>
        <taxon>Archaea</taxon>
        <taxon>Methanobacteriati</taxon>
        <taxon>Methanobacteriota</taxon>
        <taxon>Methanomada group</taxon>
        <taxon>Methanobacteria</taxon>
        <taxon>Methanobacteriales</taxon>
        <taxon>Methanobacteriaceae</taxon>
        <taxon>Methanobrevibacter</taxon>
    </lineage>
</organism>
<proteinExistence type="predicted"/>
<dbReference type="EMBL" id="SUTK01000026">
    <property type="protein sequence ID" value="MBE6502051.1"/>
    <property type="molecule type" value="Genomic_DNA"/>
</dbReference>
<dbReference type="Gene3D" id="3.40.50.12780">
    <property type="entry name" value="N-terminal domain of ligase-like"/>
    <property type="match status" value="3"/>
</dbReference>
<dbReference type="SUPFAM" id="SSF47336">
    <property type="entry name" value="ACP-like"/>
    <property type="match status" value="3"/>
</dbReference>
<dbReference type="Pfam" id="PF00668">
    <property type="entry name" value="Condensation"/>
    <property type="match status" value="2"/>
</dbReference>
<evidence type="ECO:0000256" key="1">
    <source>
        <dbReference type="ARBA" id="ARBA00022450"/>
    </source>
</evidence>
<feature type="domain" description="Carrier" evidence="4">
    <location>
        <begin position="687"/>
        <end position="762"/>
    </location>
</feature>
<dbReference type="InterPro" id="IPR009081">
    <property type="entry name" value="PP-bd_ACP"/>
</dbReference>
<dbReference type="SUPFAM" id="SSF52777">
    <property type="entry name" value="CoA-dependent acyltransferases"/>
    <property type="match status" value="4"/>
</dbReference>
<dbReference type="GO" id="GO:0044550">
    <property type="term" value="P:secondary metabolite biosynthetic process"/>
    <property type="evidence" value="ECO:0007669"/>
    <property type="project" value="TreeGrafter"/>
</dbReference>
<dbReference type="PANTHER" id="PTHR45527">
    <property type="entry name" value="NONRIBOSOMAL PEPTIDE SYNTHETASE"/>
    <property type="match status" value="1"/>
</dbReference>
<dbReference type="GO" id="GO:0043041">
    <property type="term" value="P:amino acid activation for nonribosomal peptide biosynthetic process"/>
    <property type="evidence" value="ECO:0007669"/>
    <property type="project" value="TreeGrafter"/>
</dbReference>
<dbReference type="InterPro" id="IPR036291">
    <property type="entry name" value="NAD(P)-bd_dom_sf"/>
</dbReference>
<evidence type="ECO:0000313" key="6">
    <source>
        <dbReference type="Proteomes" id="UP000783037"/>
    </source>
</evidence>
<feature type="domain" description="Carrier" evidence="4">
    <location>
        <begin position="2694"/>
        <end position="2768"/>
    </location>
</feature>
<dbReference type="InterPro" id="IPR042099">
    <property type="entry name" value="ANL_N_sf"/>
</dbReference>
<accession>A0A8T3V6X6</accession>
<comment type="caution">
    <text evidence="5">The sequence shown here is derived from an EMBL/GenBank/DDBJ whole genome shotgun (WGS) entry which is preliminary data.</text>
</comment>
<dbReference type="InterPro" id="IPR001242">
    <property type="entry name" value="Condensation_dom"/>
</dbReference>
<dbReference type="Gene3D" id="3.40.50.720">
    <property type="entry name" value="NAD(P)-binding Rossmann-like Domain"/>
    <property type="match status" value="1"/>
</dbReference>
<feature type="domain" description="Carrier" evidence="4">
    <location>
        <begin position="1694"/>
        <end position="1769"/>
    </location>
</feature>
<dbReference type="Pfam" id="PF07993">
    <property type="entry name" value="NAD_binding_4"/>
    <property type="match status" value="1"/>
</dbReference>
<name>A0A8T3V6X6_9EURY</name>
<dbReference type="InterPro" id="IPR020845">
    <property type="entry name" value="AMP-binding_CS"/>
</dbReference>
<dbReference type="SUPFAM" id="SSF56801">
    <property type="entry name" value="Acetyl-CoA synthetase-like"/>
    <property type="match status" value="3"/>
</dbReference>
<dbReference type="GO" id="GO:0016874">
    <property type="term" value="F:ligase activity"/>
    <property type="evidence" value="ECO:0007669"/>
    <property type="project" value="UniProtKB-KW"/>
</dbReference>
<keyword evidence="3 5" id="KW-0436">Ligase</keyword>
<dbReference type="NCBIfam" id="NF003417">
    <property type="entry name" value="PRK04813.1"/>
    <property type="match status" value="3"/>
</dbReference>
<protein>
    <submittedName>
        <fullName evidence="5">D-alanine--poly(Phosphoribitol) ligase subunit DltA</fullName>
        <ecNumber evidence="5">6.1.1.13</ecNumber>
    </submittedName>
</protein>
<dbReference type="GO" id="GO:0031177">
    <property type="term" value="F:phosphopantetheine binding"/>
    <property type="evidence" value="ECO:0007669"/>
    <property type="project" value="TreeGrafter"/>
</dbReference>
<dbReference type="SUPFAM" id="SSF51735">
    <property type="entry name" value="NAD(P)-binding Rossmann-fold domains"/>
    <property type="match status" value="1"/>
</dbReference>
<evidence type="ECO:0000256" key="2">
    <source>
        <dbReference type="ARBA" id="ARBA00022553"/>
    </source>
</evidence>
<evidence type="ECO:0000313" key="5">
    <source>
        <dbReference type="EMBL" id="MBE6502051.1"/>
    </source>
</evidence>
<dbReference type="Proteomes" id="UP000783037">
    <property type="component" value="Unassembled WGS sequence"/>
</dbReference>
<dbReference type="Pfam" id="PF00550">
    <property type="entry name" value="PP-binding"/>
    <property type="match status" value="3"/>
</dbReference>
<dbReference type="Gene3D" id="1.10.1200.10">
    <property type="entry name" value="ACP-like"/>
    <property type="match status" value="3"/>
</dbReference>
<evidence type="ECO:0000256" key="3">
    <source>
        <dbReference type="ARBA" id="ARBA00022598"/>
    </source>
</evidence>
<dbReference type="Gene3D" id="3.30.300.30">
    <property type="match status" value="3"/>
</dbReference>
<dbReference type="Gene3D" id="3.30.559.30">
    <property type="entry name" value="Nonribosomal peptide synthetase, condensation domain"/>
    <property type="match status" value="2"/>
</dbReference>
<evidence type="ECO:0000259" key="4">
    <source>
        <dbReference type="PROSITE" id="PS50075"/>
    </source>
</evidence>
<gene>
    <name evidence="5" type="primary">dltA</name>
    <name evidence="5" type="ORF">E7Z79_06370</name>
</gene>
<sequence length="3169" mass="359450">MQNLKGYNDCLTNIPNVNESTFNQIILNFEKKIQESFFISAMSVYLSRINQSEGIVFKIYRNNKEIPLKIKYNENSSVNYLLSEVDELINNLQEENYIFDNELLHAYSIFNIENNFEFVPHEKSILNCLFDENSVKFVYNDSIFSQVQMEFLIDNIKDLIKRMDENPDIPLKDLNIVSDNEMELLKRFSKTDRLDFDKNETIMNYIHDNALKMPNQVAVSDTITDITYDEFDRYINALSAILHNLGVEKGECVGVLLPRIPMYIVSCMGITRNGSVFVPLDLTYPKDRIDYIIEESEMDYIISSKSVDFTSQFEDKNILYIEDLDLDTDEVSPNNVVASDLAAIYFTSGSTGNPKGVKVSHYTFLLEALYSSKYLTSGSDIACYVNLTFAFSVVSYASFIKGANCIILNEHLKENVPELIEFLQVTPLDALILPTVLGATILERTEIKTKNMIIAGERLKEATPTILSRKTNLINCYGSTEALVMAYQDVKKASQLDEIPVGYPAGNTWVYILDKNNMPVPIGVPGEIVASGLKLALGYHNNETQTNETFVENPFSDCWENERMVHTRDQGYLTFDGELVVKGRIDRQIKLRGLRIEPGEIENVVLNYSPSITNVVVELRNDNLVCYYISDGEIDEDDLNEFIKSKVTPYMVPSFYMKMDEFPLNLNGKVDVKALPTPEFDIEEIIEPETEMEIKLFEIISKVLKTDKFGVTTDLIKLGLTSLSSIKIAYEIASNWGVQLSIKELSESKDIQNLATLIDTPIESAEVSHEKQDLYPLSQNQLGVYFESIKYPDKLIYNTTSAVDLGANIDVEKLKSSIINLVNKYTYLKSILFEENGKTYLKRQDDEAVAVDIFESLVTDEIKNSFARPFDLFKGPLYRFEIYYTEDKTVLLMDVHHILFDGTSVNLFINELLDEYDDVNNAEAVSSGFDFILDEKELEGTEKYLKAKEFFEDRLADIENVTSIEPDIIGEKELGSLKEVSVPINKENIFEFSKRNSITPNSLFLSSTLLTLSKFSYTKHMLLTTISNGRINPKYFKTLAMIVRSLPIAMTIDTNQSVLDYINSVNDAFVDTIDNESYPFTKIFEEYNFVPEIYYAYQVGLFDEKVLKNGNKVKVEPLELDYPKFNICIYVEEDSENINLIIRYNDQLYSCELMEKLVKSIDLVLNKFMDSLTQNASDVSLLTSLEENEIVKNENELILDIHEPLLKDKFEFIASKKADDIAVYANDANLTFDELNAKANVFANSLIDRGLKTNDKIILKLNRTSKLMIALIGALKAGVSFIPVDPKYPQERIAHIQEDSGCKMILSDNPITGEVDIDDLLDGVKTQNPNVDLKNDDIALLIYTSGSTGLPKGVMIKQDSITNYIKPTPENSPINAIANEVSRMLSITTASFIAFLRESFASVMNGVPMVLADEETSMNPIRLAKLIKEYEIDGMSATPSRLQQYLTIDDFRSAVKDINVITIGGEKFIESLYPTLVKYTDADIYNSYGPTEVTVASHAKLMKDNVVSEGKPIHNTIDSIVDIDNNPLPNNIVGNIALGGVGVSAGYWNKPELTEEVFYTKNNIPYYNTGDLGYRRDDGELVVVGRADSQIKLRGLRIETGEIENVILKNSTIDLVFVNVQVINDTEYLCAYYVADSQIDTNKLKEDISQELTDYMIPTFFIQLDELPLNPNGKLDRKKLPLPSVDDEITEVVEASTELEQRVLDMCREIISKEDFGVTTNLFNIGFTSLTVIQLLARISEELKVDVSIMDMMKSKNIAEIAKIVENCDKDDESLENENYELTPNQLGVYFECIKNPDDTTYNLPKKISFNKNIDAMKLRESIIKAIDLHPFLKNRIVIDGAKVLNRKCESIGIDEIEIEEINEITSDVVSKFVEPFDIIDNQLFRFKIYVTPSNTVLLADFHHLIVDGTSLNVLFNDISAIYDGDEDRLSNAGADTYEYISKENNYKLSEDNAKSEKFFDDMLCDFDENTVLTTNLTGDEENADLAVVRSRIEKDMVDEFCSHQKISPNILFMSSTVLTLSKYVSNTDILISTLFNGRNNPKYQNTIGMLVKTIPIAFKTDRNMDIKKYFEFVNNIWLNVLNHSSYNYVEIANKYELNTDFLYAFHGKIIEEVSLNGEKYPRESIDHDLMSCKISLNVIEVDDDYEISVDYNDELYTEDYVSTFINSVITIIKEFMANDNVLSDIKLKDIAIIPEDSEIEFEDIDVNVVHRLFENRVKENPDKTALISCDGEFTYDQLNRKANRVAHALIKRGVKIGDKVLHMLPRTSNILLATLGILKAGATFIPLANDYPEERVEYIRGNCEAKWIISDNDFENAIRIEDLLNESSDESNPNLEIPADSLAYMIYTSGSTGNPKGVMVTHNNISNFLVNDERNLTYRYYSSVERVLALTTVSFDASILDLLGTMSFGNTLIFASDSQTKDVFELTDLIKRTRPELLDTTPSRLLQFLEFDCFEDLMSSFKIFTIGGEKFSVELLDALEDFQCDVYNAYGPTETTIQSNVKKIDGKNRISVGKALYPFVTDVRDVDGKLLPDGVVGELYIGGPCVTKGYYNNPEKTAEVYTTINNIPYYRSGDYAYKFDDEIYILGRIDNQIKLRGLRIEPDEISNVISQYGPINSSIVVIKKINGIEHLCAYYTASEKIDVTDLKTSISNRLTPYMVPTAYMQLDSFPQTANGKTDIKNLPEPELTLDYVAPENEVEAFFAKSFEEILGIDKVGVTNNFFEIGGTSLLVTKVTINAINNGYDINYGDLFANPTPRQLAEFISSDDNAVKNEIADYDYTLIDNLLAKNNIKNFFNEPCSDSLGNVLLTGATGFLGIHILRELLENDAGNIYCLIRSKGNLSGEDRLKLLLFYYFSTDYADFFHDRLHIVDGDITDFEDFRKLIPYDINTIINSAANVKHFSSGTDIEDINYGGVLNGLEFAKLKKCKYVQVSTVSTAGESINNYPPEDRLYCEQDLYIGQKVDNQYLGSKFLAERAVLQAACDDQLDVKIMRVGNLMARTSDSEFQINFRSNGFINRLKSFVTVGKFPYSMLNNNFELSQIDTTAKSIVELSKTPKNCVVFHPYNNHFVTFADILNIFESLDIDIEIVDQDEYERSFEETMKDESKQDGLSGFITSIGEGKEKKIWVKDENDYTIQVSHLLGINWPLISEEYIYNFIKFLKDFGFFD</sequence>
<dbReference type="InterPro" id="IPR036736">
    <property type="entry name" value="ACP-like_sf"/>
</dbReference>
<dbReference type="InterPro" id="IPR000873">
    <property type="entry name" value="AMP-dep_synth/lig_dom"/>
</dbReference>
<dbReference type="InterPro" id="IPR023213">
    <property type="entry name" value="CAT-like_dom_sf"/>
</dbReference>
<dbReference type="CDD" id="cd05930">
    <property type="entry name" value="A_NRPS"/>
    <property type="match status" value="3"/>
</dbReference>
<dbReference type="GO" id="GO:0005737">
    <property type="term" value="C:cytoplasm"/>
    <property type="evidence" value="ECO:0007669"/>
    <property type="project" value="TreeGrafter"/>
</dbReference>
<dbReference type="InterPro" id="IPR013120">
    <property type="entry name" value="FAR_NAD-bd"/>
</dbReference>
<dbReference type="PROSITE" id="PS00455">
    <property type="entry name" value="AMP_BINDING"/>
    <property type="match status" value="3"/>
</dbReference>
<dbReference type="PANTHER" id="PTHR45527:SF1">
    <property type="entry name" value="FATTY ACID SYNTHASE"/>
    <property type="match status" value="1"/>
</dbReference>
<keyword evidence="1" id="KW-0596">Phosphopantetheine</keyword>
<dbReference type="PROSITE" id="PS50075">
    <property type="entry name" value="CARRIER"/>
    <property type="match status" value="3"/>
</dbReference>
<dbReference type="Gene3D" id="3.30.559.10">
    <property type="entry name" value="Chloramphenicol acetyltransferase-like domain"/>
    <property type="match status" value="2"/>
</dbReference>
<dbReference type="EC" id="6.1.1.13" evidence="5"/>
<dbReference type="Pfam" id="PF00501">
    <property type="entry name" value="AMP-binding"/>
    <property type="match status" value="3"/>
</dbReference>
<keyword evidence="2" id="KW-0597">Phosphoprotein</keyword>